<name>A0ABS5E1M9_9BURK</name>
<keyword evidence="8 10" id="KW-0472">Membrane</keyword>
<feature type="transmembrane region" description="Helical" evidence="10">
    <location>
        <begin position="138"/>
        <end position="156"/>
    </location>
</feature>
<evidence type="ECO:0000256" key="6">
    <source>
        <dbReference type="ARBA" id="ARBA00022989"/>
    </source>
</evidence>
<evidence type="ECO:0000256" key="3">
    <source>
        <dbReference type="ARBA" id="ARBA00022449"/>
    </source>
</evidence>
<feature type="transmembrane region" description="Helical" evidence="10">
    <location>
        <begin position="100"/>
        <end position="118"/>
    </location>
</feature>
<evidence type="ECO:0000313" key="12">
    <source>
        <dbReference type="Proteomes" id="UP000672097"/>
    </source>
</evidence>
<evidence type="ECO:0000256" key="1">
    <source>
        <dbReference type="ARBA" id="ARBA00004429"/>
    </source>
</evidence>
<dbReference type="Proteomes" id="UP000672097">
    <property type="component" value="Unassembled WGS sequence"/>
</dbReference>
<comment type="subcellular location">
    <subcellularLocation>
        <location evidence="1">Cell inner membrane</location>
        <topology evidence="1">Multi-pass membrane protein</topology>
    </subcellularLocation>
</comment>
<feature type="transmembrane region" description="Helical" evidence="10">
    <location>
        <begin position="288"/>
        <end position="306"/>
    </location>
</feature>
<dbReference type="CDD" id="cd13131">
    <property type="entry name" value="MATE_NorM_like"/>
    <property type="match status" value="1"/>
</dbReference>
<feature type="transmembrane region" description="Helical" evidence="10">
    <location>
        <begin position="168"/>
        <end position="194"/>
    </location>
</feature>
<dbReference type="InterPro" id="IPR050222">
    <property type="entry name" value="MATE_MdtK"/>
</dbReference>
<evidence type="ECO:0000313" key="11">
    <source>
        <dbReference type="EMBL" id="MBQ0937214.1"/>
    </source>
</evidence>
<gene>
    <name evidence="11" type="ORF">KAK11_17950</name>
</gene>
<feature type="transmembrane region" description="Helical" evidence="10">
    <location>
        <begin position="253"/>
        <end position="276"/>
    </location>
</feature>
<evidence type="ECO:0000256" key="7">
    <source>
        <dbReference type="ARBA" id="ARBA00023065"/>
    </source>
</evidence>
<dbReference type="EMBL" id="JAGQDG010000007">
    <property type="protein sequence ID" value="MBQ0937214.1"/>
    <property type="molecule type" value="Genomic_DNA"/>
</dbReference>
<comment type="caution">
    <text evidence="11">The sequence shown here is derived from an EMBL/GenBank/DDBJ whole genome shotgun (WGS) entry which is preliminary data.</text>
</comment>
<evidence type="ECO:0000256" key="10">
    <source>
        <dbReference type="SAM" id="Phobius"/>
    </source>
</evidence>
<organism evidence="11 12">
    <name type="scientific">Ideonella paludis</name>
    <dbReference type="NCBI Taxonomy" id="1233411"/>
    <lineage>
        <taxon>Bacteria</taxon>
        <taxon>Pseudomonadati</taxon>
        <taxon>Pseudomonadota</taxon>
        <taxon>Betaproteobacteria</taxon>
        <taxon>Burkholderiales</taxon>
        <taxon>Sphaerotilaceae</taxon>
        <taxon>Ideonella</taxon>
    </lineage>
</organism>
<feature type="transmembrane region" description="Helical" evidence="10">
    <location>
        <begin position="360"/>
        <end position="379"/>
    </location>
</feature>
<dbReference type="Pfam" id="PF01554">
    <property type="entry name" value="MatE"/>
    <property type="match status" value="2"/>
</dbReference>
<proteinExistence type="predicted"/>
<dbReference type="PANTHER" id="PTHR43298:SF2">
    <property type="entry name" value="FMN_FAD EXPORTER YEEO-RELATED"/>
    <property type="match status" value="1"/>
</dbReference>
<keyword evidence="7" id="KW-0406">Ion transport</keyword>
<feature type="transmembrane region" description="Helical" evidence="10">
    <location>
        <begin position="434"/>
        <end position="457"/>
    </location>
</feature>
<keyword evidence="12" id="KW-1185">Reference proteome</keyword>
<dbReference type="NCBIfam" id="TIGR00797">
    <property type="entry name" value="matE"/>
    <property type="match status" value="1"/>
</dbReference>
<evidence type="ECO:0000256" key="9">
    <source>
        <dbReference type="ARBA" id="ARBA00031636"/>
    </source>
</evidence>
<dbReference type="PANTHER" id="PTHR43298">
    <property type="entry name" value="MULTIDRUG RESISTANCE PROTEIN NORM-RELATED"/>
    <property type="match status" value="1"/>
</dbReference>
<evidence type="ECO:0000256" key="4">
    <source>
        <dbReference type="ARBA" id="ARBA00022475"/>
    </source>
</evidence>
<feature type="transmembrane region" description="Helical" evidence="10">
    <location>
        <begin position="400"/>
        <end position="422"/>
    </location>
</feature>
<accession>A0ABS5E1M9</accession>
<dbReference type="PIRSF" id="PIRSF006603">
    <property type="entry name" value="DinF"/>
    <property type="match status" value="1"/>
</dbReference>
<sequence length="471" mass="49531">MPEAQPLPTTRSTLTSNTGRIVRQAWPVFVGQVAVLAYGTVDTLLVARVSPSDLAALAVGMSVYITIFIGFMGVVLAISPTVGQLYGARKLSAAGEQAHQAVWVALALSLLGSSLLLFPEPLLALAQPTPEVRAKVQAYLSALAVSLPAALLFTVYRGFNNAISRPKAVMVLQLLGLLVKIPLSTMAVMGVPAWGLPALGVEGCGWATAVAMWTQLGLAWWWMRRDSHYQPFELWGRGLHQPHAASLKGLLRLGLPMGMSILVEVTGFSFMALFIARTGALAVAGHQVAMNVVTLMFMMPMALANATSTLVAQRVGAADVLDARRLGWHGLLLGAGIATGLGLTVHLCQQQVVALYTPDAAIAAAALPLLTWVALFHVADAIQTVAAFVLRAWRVATVPMLIYVAALSGVGLGGGYMLAFNVPGNVPASWQGAQGFWISSTVGLMIAAVAMLSLMAWTLNAKAQSLKPAAA</sequence>
<keyword evidence="6 10" id="KW-1133">Transmembrane helix</keyword>
<keyword evidence="4" id="KW-1003">Cell membrane</keyword>
<evidence type="ECO:0000256" key="5">
    <source>
        <dbReference type="ARBA" id="ARBA00022692"/>
    </source>
</evidence>
<keyword evidence="2" id="KW-0813">Transport</keyword>
<dbReference type="InterPro" id="IPR048279">
    <property type="entry name" value="MdtK-like"/>
</dbReference>
<keyword evidence="5 10" id="KW-0812">Transmembrane</keyword>
<dbReference type="InterPro" id="IPR002528">
    <property type="entry name" value="MATE_fam"/>
</dbReference>
<feature type="transmembrane region" description="Helical" evidence="10">
    <location>
        <begin position="54"/>
        <end position="79"/>
    </location>
</feature>
<feature type="transmembrane region" description="Helical" evidence="10">
    <location>
        <begin position="206"/>
        <end position="223"/>
    </location>
</feature>
<feature type="transmembrane region" description="Helical" evidence="10">
    <location>
        <begin position="326"/>
        <end position="348"/>
    </location>
</feature>
<protein>
    <recommendedName>
        <fullName evidence="9">Multidrug-efflux transporter</fullName>
    </recommendedName>
</protein>
<keyword evidence="3" id="KW-0050">Antiport</keyword>
<evidence type="ECO:0000256" key="2">
    <source>
        <dbReference type="ARBA" id="ARBA00022448"/>
    </source>
</evidence>
<evidence type="ECO:0000256" key="8">
    <source>
        <dbReference type="ARBA" id="ARBA00023136"/>
    </source>
</evidence>
<reference evidence="11 12" key="1">
    <citation type="submission" date="2021-04" db="EMBL/GenBank/DDBJ databases">
        <title>The genome sequence of type strain Ideonella paludis KCTC 32238.</title>
        <authorList>
            <person name="Liu Y."/>
        </authorList>
    </citation>
    <scope>NUCLEOTIDE SEQUENCE [LARGE SCALE GENOMIC DNA]</scope>
    <source>
        <strain evidence="11 12">KCTC 32238</strain>
    </source>
</reference>